<proteinExistence type="predicted"/>
<dbReference type="AlphaFoldDB" id="A0A382YKC1"/>
<sequence length="92" mass="10795">MYSIQLSSHSSNNTTDSIFKETIILVKDDKAYSILMHSIATHEHHISGYSKKYDLFMTFQYLPEEIKIIEDTLGQLSNKYLQCINCHQNHWN</sequence>
<evidence type="ECO:0000313" key="1">
    <source>
        <dbReference type="EMBL" id="SVD83664.1"/>
    </source>
</evidence>
<name>A0A382YKC1_9ZZZZ</name>
<gene>
    <name evidence="1" type="ORF">METZ01_LOCUS436518</name>
</gene>
<reference evidence="1" key="1">
    <citation type="submission" date="2018-05" db="EMBL/GenBank/DDBJ databases">
        <authorList>
            <person name="Lanie J.A."/>
            <person name="Ng W.-L."/>
            <person name="Kazmierczak K.M."/>
            <person name="Andrzejewski T.M."/>
            <person name="Davidsen T.M."/>
            <person name="Wayne K.J."/>
            <person name="Tettelin H."/>
            <person name="Glass J.I."/>
            <person name="Rusch D."/>
            <person name="Podicherti R."/>
            <person name="Tsui H.-C.T."/>
            <person name="Winkler M.E."/>
        </authorList>
    </citation>
    <scope>NUCLEOTIDE SEQUENCE</scope>
</reference>
<accession>A0A382YKC1</accession>
<dbReference type="EMBL" id="UINC01176505">
    <property type="protein sequence ID" value="SVD83664.1"/>
    <property type="molecule type" value="Genomic_DNA"/>
</dbReference>
<organism evidence="1">
    <name type="scientific">marine metagenome</name>
    <dbReference type="NCBI Taxonomy" id="408172"/>
    <lineage>
        <taxon>unclassified sequences</taxon>
        <taxon>metagenomes</taxon>
        <taxon>ecological metagenomes</taxon>
    </lineage>
</organism>
<protein>
    <submittedName>
        <fullName evidence="1">Uncharacterized protein</fullName>
    </submittedName>
</protein>